<dbReference type="AlphaFoldDB" id="D8U6M4"/>
<dbReference type="GeneID" id="9624090"/>
<accession>D8U6M4</accession>
<gene>
    <name evidence="4" type="ORF">VOLCADRAFT_95112</name>
</gene>
<proteinExistence type="predicted"/>
<dbReference type="PANTHER" id="PTHR47812:SF2">
    <property type="entry name" value="SMR (SMALL MUTS RELATED) DOMAIN-CONTAINING PROTEIN"/>
    <property type="match status" value="1"/>
</dbReference>
<evidence type="ECO:0000313" key="4">
    <source>
        <dbReference type="EMBL" id="EFJ44740.1"/>
    </source>
</evidence>
<name>D8U6M4_VOLCA</name>
<dbReference type="SMART" id="SM01162">
    <property type="entry name" value="DUF1771"/>
    <property type="match status" value="1"/>
</dbReference>
<dbReference type="SMART" id="SM00546">
    <property type="entry name" value="CUE"/>
    <property type="match status" value="1"/>
</dbReference>
<evidence type="ECO:0000256" key="1">
    <source>
        <dbReference type="SAM" id="MobiDB-lite"/>
    </source>
</evidence>
<dbReference type="OrthoDB" id="3231855at2759"/>
<evidence type="ECO:0008006" key="6">
    <source>
        <dbReference type="Google" id="ProtNLM"/>
    </source>
</evidence>
<dbReference type="PROSITE" id="PS51140">
    <property type="entry name" value="CUE"/>
    <property type="match status" value="1"/>
</dbReference>
<dbReference type="InterPro" id="IPR003892">
    <property type="entry name" value="CUE"/>
</dbReference>
<feature type="compositionally biased region" description="Polar residues" evidence="1">
    <location>
        <begin position="349"/>
        <end position="360"/>
    </location>
</feature>
<dbReference type="InterPro" id="IPR013899">
    <property type="entry name" value="DUF1771"/>
</dbReference>
<dbReference type="SUPFAM" id="SSF160443">
    <property type="entry name" value="SMR domain-like"/>
    <property type="match status" value="1"/>
</dbReference>
<dbReference type="Proteomes" id="UP000001058">
    <property type="component" value="Unassembled WGS sequence"/>
</dbReference>
<protein>
    <recommendedName>
        <fullName evidence="6">Smr domain-containing protein</fullName>
    </recommendedName>
</protein>
<reference evidence="4 5" key="1">
    <citation type="journal article" date="2010" name="Science">
        <title>Genomic analysis of organismal complexity in the multicellular green alga Volvox carteri.</title>
        <authorList>
            <person name="Prochnik S.E."/>
            <person name="Umen J."/>
            <person name="Nedelcu A.M."/>
            <person name="Hallmann A."/>
            <person name="Miller S.M."/>
            <person name="Nishii I."/>
            <person name="Ferris P."/>
            <person name="Kuo A."/>
            <person name="Mitros T."/>
            <person name="Fritz-Laylin L.K."/>
            <person name="Hellsten U."/>
            <person name="Chapman J."/>
            <person name="Simakov O."/>
            <person name="Rensing S.A."/>
            <person name="Terry A."/>
            <person name="Pangilinan J."/>
            <person name="Kapitonov V."/>
            <person name="Jurka J."/>
            <person name="Salamov A."/>
            <person name="Shapiro H."/>
            <person name="Schmutz J."/>
            <person name="Grimwood J."/>
            <person name="Lindquist E."/>
            <person name="Lucas S."/>
            <person name="Grigoriev I.V."/>
            <person name="Schmitt R."/>
            <person name="Kirk D."/>
            <person name="Rokhsar D.S."/>
        </authorList>
    </citation>
    <scope>NUCLEOTIDE SEQUENCE [LARGE SCALE GENOMIC DNA]</scope>
    <source>
        <strain evidence="5">f. Nagariensis / Eve</strain>
    </source>
</reference>
<feature type="domain" description="CUE" evidence="3">
    <location>
        <begin position="4"/>
        <end position="47"/>
    </location>
</feature>
<dbReference type="InterPro" id="IPR036063">
    <property type="entry name" value="Smr_dom_sf"/>
</dbReference>
<dbReference type="Pfam" id="PF02845">
    <property type="entry name" value="CUE"/>
    <property type="match status" value="1"/>
</dbReference>
<feature type="region of interest" description="Disordered" evidence="1">
    <location>
        <begin position="53"/>
        <end position="112"/>
    </location>
</feature>
<dbReference type="SUPFAM" id="SSF46934">
    <property type="entry name" value="UBA-like"/>
    <property type="match status" value="1"/>
</dbReference>
<sequence length="579" mass="60731">MQKSSPSVLPALQQMFPAMPEDILLAALNAHNNSVEDAIGTLLEMCAESREEAGASALTNTTDSPRSVVDEQRDARNFKSKGSEKGRIRKSNSASSSKGPSPPPTPNRSAVSAFDLPASTSIHHRGGSNHGATGNPRTTWAQLRTSQLRSHVKQLQGPQPSSTALQPPIAALNSPKYIDLSGGGAAVRLAATDFPDLQHCAVAAATDAQRVLVEPSTRGRAAAAAAAVAAAAAPPPPAYVHTGPAVAAALPPRPYGGYAAAARQTAHQAMRYMNIGDGMYDIMYGMRGAATTGTLEDEGWRAAAMEELCQSHAWAERDLVEAICMALQYDLAEVVTALDELHAASYQYDNSGGSASPTATSDDDDDGDGEEDGGGFNDSARGGGGADGAAAAADLYDFAAQRDGGAAGGSRSRHRDAAASGGGDAYFRHRHAALKLDYAWRKKMNKASAAFAAGARALGQRLVSEAQELRRQAAAAHREAAEQIVAEMNQGRQLSEWELDLHGLHAAEAVEQLMPTATVRQAPVVDTAAATAKLLAARRVLRVIVGKGLHSSRGEASLPRVVESYLIDKGYRYECMTYS</sequence>
<evidence type="ECO:0000259" key="2">
    <source>
        <dbReference type="PROSITE" id="PS50828"/>
    </source>
</evidence>
<dbReference type="GO" id="GO:0043130">
    <property type="term" value="F:ubiquitin binding"/>
    <property type="evidence" value="ECO:0007669"/>
    <property type="project" value="InterPro"/>
</dbReference>
<dbReference type="STRING" id="3068.D8U6M4"/>
<dbReference type="PANTHER" id="PTHR47812">
    <property type="entry name" value="SMR (SMALL MUTS RELATED) DOMAIN-CONTAINING PROTEIN"/>
    <property type="match status" value="1"/>
</dbReference>
<dbReference type="CDD" id="cd14279">
    <property type="entry name" value="CUE"/>
    <property type="match status" value="1"/>
</dbReference>
<feature type="compositionally biased region" description="Basic and acidic residues" evidence="1">
    <location>
        <begin position="68"/>
        <end position="86"/>
    </location>
</feature>
<dbReference type="InterPro" id="IPR009060">
    <property type="entry name" value="UBA-like_sf"/>
</dbReference>
<keyword evidence="5" id="KW-1185">Reference proteome</keyword>
<dbReference type="PROSITE" id="PS50828">
    <property type="entry name" value="SMR"/>
    <property type="match status" value="1"/>
</dbReference>
<dbReference type="InterPro" id="IPR002625">
    <property type="entry name" value="Smr_dom"/>
</dbReference>
<dbReference type="RefSeq" id="XP_002954316.1">
    <property type="nucleotide sequence ID" value="XM_002954270.1"/>
</dbReference>
<evidence type="ECO:0000313" key="5">
    <source>
        <dbReference type="Proteomes" id="UP000001058"/>
    </source>
</evidence>
<dbReference type="eggNOG" id="KOG2401">
    <property type="taxonomic scope" value="Eukaryota"/>
</dbReference>
<dbReference type="KEGG" id="vcn:VOLCADRAFT_95112"/>
<dbReference type="EMBL" id="GL378362">
    <property type="protein sequence ID" value="EFJ44740.1"/>
    <property type="molecule type" value="Genomic_DNA"/>
</dbReference>
<feature type="domain" description="Smr" evidence="2">
    <location>
        <begin position="499"/>
        <end position="579"/>
    </location>
</feature>
<feature type="compositionally biased region" description="Acidic residues" evidence="1">
    <location>
        <begin position="361"/>
        <end position="373"/>
    </location>
</feature>
<feature type="region of interest" description="Disordered" evidence="1">
    <location>
        <begin position="349"/>
        <end position="385"/>
    </location>
</feature>
<organism evidence="5">
    <name type="scientific">Volvox carteri f. nagariensis</name>
    <dbReference type="NCBI Taxonomy" id="3068"/>
    <lineage>
        <taxon>Eukaryota</taxon>
        <taxon>Viridiplantae</taxon>
        <taxon>Chlorophyta</taxon>
        <taxon>core chlorophytes</taxon>
        <taxon>Chlorophyceae</taxon>
        <taxon>CS clade</taxon>
        <taxon>Chlamydomonadales</taxon>
        <taxon>Volvocaceae</taxon>
        <taxon>Volvox</taxon>
    </lineage>
</organism>
<dbReference type="Gene3D" id="1.10.8.10">
    <property type="entry name" value="DNA helicase RuvA subunit, C-terminal domain"/>
    <property type="match status" value="1"/>
</dbReference>
<evidence type="ECO:0000259" key="3">
    <source>
        <dbReference type="PROSITE" id="PS51140"/>
    </source>
</evidence>
<dbReference type="Gene3D" id="3.30.1370.110">
    <property type="match status" value="1"/>
</dbReference>
<dbReference type="InParanoid" id="D8U6M4"/>